<comment type="caution">
    <text evidence="4">The sequence shown here is derived from an EMBL/GenBank/DDBJ whole genome shotgun (WGS) entry which is preliminary data.</text>
</comment>
<dbReference type="GO" id="GO:0009313">
    <property type="term" value="P:oligosaccharide catabolic process"/>
    <property type="evidence" value="ECO:0007669"/>
    <property type="project" value="TreeGrafter"/>
</dbReference>
<dbReference type="STRING" id="1144672.F966_00318"/>
<dbReference type="GO" id="GO:0004308">
    <property type="term" value="F:exo-alpha-sialidase activity"/>
    <property type="evidence" value="ECO:0007669"/>
    <property type="project" value="UniProtKB-EC"/>
</dbReference>
<gene>
    <name evidence="4" type="ORF">F966_00318</name>
</gene>
<dbReference type="CDD" id="cd15482">
    <property type="entry name" value="Sialidase_non-viral"/>
    <property type="match status" value="1"/>
</dbReference>
<evidence type="ECO:0000313" key="5">
    <source>
        <dbReference type="Proteomes" id="UP000013209"/>
    </source>
</evidence>
<dbReference type="EC" id="3.2.1.18" evidence="3"/>
<dbReference type="GO" id="GO:0016020">
    <property type="term" value="C:membrane"/>
    <property type="evidence" value="ECO:0007669"/>
    <property type="project" value="TreeGrafter"/>
</dbReference>
<dbReference type="Gene3D" id="2.120.10.10">
    <property type="match status" value="1"/>
</dbReference>
<dbReference type="PATRIC" id="fig|1144672.3.peg.312"/>
<dbReference type="Proteomes" id="UP000013209">
    <property type="component" value="Unassembled WGS sequence"/>
</dbReference>
<proteinExistence type="inferred from homology"/>
<evidence type="ECO:0000256" key="2">
    <source>
        <dbReference type="ARBA" id="ARBA00009348"/>
    </source>
</evidence>
<evidence type="ECO:0000256" key="3">
    <source>
        <dbReference type="ARBA" id="ARBA00012733"/>
    </source>
</evidence>
<comment type="catalytic activity">
    <reaction evidence="1">
        <text>Hydrolysis of alpha-(2-&gt;3)-, alpha-(2-&gt;6)-, alpha-(2-&gt;8)- glycosidic linkages of terminal sialic acid residues in oligosaccharides, glycoproteins, glycolipids, colominic acid and synthetic substrates.</text>
        <dbReference type="EC" id="3.2.1.18"/>
    </reaction>
</comment>
<reference evidence="4 5" key="1">
    <citation type="submission" date="2013-02" db="EMBL/GenBank/DDBJ databases">
        <title>The Genome Sequence of Acinetobacter sp. CIP 56.2.</title>
        <authorList>
            <consortium name="The Broad Institute Genome Sequencing Platform"/>
            <consortium name="The Broad Institute Genome Sequencing Center for Infectious Disease"/>
            <person name="Cerqueira G."/>
            <person name="Feldgarden M."/>
            <person name="Courvalin P."/>
            <person name="Perichon B."/>
            <person name="Grillot-Courvalin C."/>
            <person name="Clermont D."/>
            <person name="Rocha E."/>
            <person name="Yoon E.-J."/>
            <person name="Nemec A."/>
            <person name="Walker B."/>
            <person name="Young S.K."/>
            <person name="Zeng Q."/>
            <person name="Gargeya S."/>
            <person name="Fitzgerald M."/>
            <person name="Haas B."/>
            <person name="Abouelleil A."/>
            <person name="Alvarado L."/>
            <person name="Arachchi H.M."/>
            <person name="Berlin A.M."/>
            <person name="Chapman S.B."/>
            <person name="Dewar J."/>
            <person name="Goldberg J."/>
            <person name="Griggs A."/>
            <person name="Gujja S."/>
            <person name="Hansen M."/>
            <person name="Howarth C."/>
            <person name="Imamovic A."/>
            <person name="Larimer J."/>
            <person name="McCowan C."/>
            <person name="Murphy C."/>
            <person name="Neiman D."/>
            <person name="Pearson M."/>
            <person name="Priest M."/>
            <person name="Roberts A."/>
            <person name="Saif S."/>
            <person name="Shea T."/>
            <person name="Sisk P."/>
            <person name="Sykes S."/>
            <person name="Wortman J."/>
            <person name="Nusbaum C."/>
            <person name="Birren B."/>
        </authorList>
    </citation>
    <scope>NUCLEOTIDE SEQUENCE [LARGE SCALE GENOMIC DNA]</scope>
    <source>
        <strain evidence="4 5">CIP 56.2</strain>
    </source>
</reference>
<evidence type="ECO:0000313" key="4">
    <source>
        <dbReference type="EMBL" id="ENV10554.1"/>
    </source>
</evidence>
<dbReference type="PANTHER" id="PTHR10628">
    <property type="entry name" value="SIALIDASE"/>
    <property type="match status" value="1"/>
</dbReference>
<dbReference type="HOGENOM" id="CLU_759981_0_0_6"/>
<dbReference type="eggNOG" id="ENOG5032DEF">
    <property type="taxonomic scope" value="Bacteria"/>
</dbReference>
<dbReference type="SUPFAM" id="SSF50939">
    <property type="entry name" value="Sialidases"/>
    <property type="match status" value="1"/>
</dbReference>
<evidence type="ECO:0000256" key="1">
    <source>
        <dbReference type="ARBA" id="ARBA00000427"/>
    </source>
</evidence>
<dbReference type="RefSeq" id="WP_004801885.1">
    <property type="nucleotide sequence ID" value="NZ_KB849439.1"/>
</dbReference>
<protein>
    <recommendedName>
        <fullName evidence="3">exo-alpha-sialidase</fullName>
        <ecNumber evidence="3">3.2.1.18</ecNumber>
    </recommendedName>
</protein>
<dbReference type="InterPro" id="IPR036278">
    <property type="entry name" value="Sialidase_sf"/>
</dbReference>
<comment type="similarity">
    <text evidence="2">Belongs to the glycosyl hydrolase 33 family.</text>
</comment>
<dbReference type="GO" id="GO:0005737">
    <property type="term" value="C:cytoplasm"/>
    <property type="evidence" value="ECO:0007669"/>
    <property type="project" value="TreeGrafter"/>
</dbReference>
<name>N8XNH0_9GAMM</name>
<accession>N8XNH0</accession>
<organism evidence="4 5">
    <name type="scientific">Acinetobacter higginsii</name>
    <dbReference type="NCBI Taxonomy" id="70347"/>
    <lineage>
        <taxon>Bacteria</taxon>
        <taxon>Pseudomonadati</taxon>
        <taxon>Pseudomonadota</taxon>
        <taxon>Gammaproteobacteria</taxon>
        <taxon>Moraxellales</taxon>
        <taxon>Moraxellaceae</taxon>
        <taxon>Acinetobacter</taxon>
    </lineage>
</organism>
<sequence length="376" mass="41787">MLFSFRLKSISIITLFFIGIGAINAKEIDPQDLKNNSVDLCLSPQDVGLKKSNINNQSLKFNETYDAFPYVITYKGAIIGIYSSGVAHANSDKQVMFRSDDGGKTFRTVDFLINKNNSFNTSLLDNLLVDGDSINFKVWNIRKEKGVIKVTTINRVSVGSVIYSLWSRPVQSNNGLYRTGYGFNNKTSYVGLFESLDKGATWKFKSMIVQSDNLSFTEADIVNVSESKWIAIVRENKGRLNPLYQVTSSDNGITWSKPNLLDPAIVSGRQPNLVKLKNNTIILATGDRTGSSGYTNDGKLRLSSNTTGIKIFRSTDSGKTWSVGKRVSPIYSTDGGQPFLVDQGNNNLFITWYARQRQSSQPLILSCDLNIKSLDK</sequence>
<dbReference type="PANTHER" id="PTHR10628:SF30">
    <property type="entry name" value="EXO-ALPHA-SIALIDASE"/>
    <property type="match status" value="1"/>
</dbReference>
<dbReference type="InterPro" id="IPR026856">
    <property type="entry name" value="Sialidase_fam"/>
</dbReference>
<dbReference type="GO" id="GO:0006689">
    <property type="term" value="P:ganglioside catabolic process"/>
    <property type="evidence" value="ECO:0007669"/>
    <property type="project" value="TreeGrafter"/>
</dbReference>
<dbReference type="AlphaFoldDB" id="N8XNH0"/>
<dbReference type="EMBL" id="APPH01000004">
    <property type="protein sequence ID" value="ENV10554.1"/>
    <property type="molecule type" value="Genomic_DNA"/>
</dbReference>